<gene>
    <name evidence="1" type="ORF">SAMN06265370_109151</name>
</gene>
<accession>A0A238X8K6</accession>
<dbReference type="RefSeq" id="WP_089270729.1">
    <property type="nucleotide sequence ID" value="NZ_FZNN01000009.1"/>
</dbReference>
<evidence type="ECO:0000313" key="1">
    <source>
        <dbReference type="EMBL" id="SNR54873.1"/>
    </source>
</evidence>
<dbReference type="AlphaFoldDB" id="A0A238X8K6"/>
<sequence>MDDTLEQIKAAVPHIIEQEVDNALRKSIEKYFNFYKKGGDVDFIPPRSEPEDIVEGEHNQAIIAEIQQHADENTRLIEMIESVRAQQAELKQLTNHAAVDDE</sequence>
<protein>
    <submittedName>
        <fullName evidence="1">Uncharacterized protein</fullName>
    </submittedName>
</protein>
<keyword evidence="2" id="KW-1185">Reference proteome</keyword>
<name>A0A238X8K6_9RHOB</name>
<proteinExistence type="predicted"/>
<reference evidence="1 2" key="1">
    <citation type="submission" date="2017-06" db="EMBL/GenBank/DDBJ databases">
        <authorList>
            <person name="Kim H.J."/>
            <person name="Triplett B.A."/>
        </authorList>
    </citation>
    <scope>NUCLEOTIDE SEQUENCE [LARGE SCALE GENOMIC DNA]</scope>
    <source>
        <strain evidence="1 2">DSM 29052</strain>
    </source>
</reference>
<dbReference type="EMBL" id="FZNN01000009">
    <property type="protein sequence ID" value="SNR54873.1"/>
    <property type="molecule type" value="Genomic_DNA"/>
</dbReference>
<evidence type="ECO:0000313" key="2">
    <source>
        <dbReference type="Proteomes" id="UP000198417"/>
    </source>
</evidence>
<organism evidence="1 2">
    <name type="scientific">Puniceibacterium sediminis</name>
    <dbReference type="NCBI Taxonomy" id="1608407"/>
    <lineage>
        <taxon>Bacteria</taxon>
        <taxon>Pseudomonadati</taxon>
        <taxon>Pseudomonadota</taxon>
        <taxon>Alphaproteobacteria</taxon>
        <taxon>Rhodobacterales</taxon>
        <taxon>Paracoccaceae</taxon>
        <taxon>Puniceibacterium</taxon>
    </lineage>
</organism>
<dbReference type="Proteomes" id="UP000198417">
    <property type="component" value="Unassembled WGS sequence"/>
</dbReference>